<dbReference type="InterPro" id="IPR051606">
    <property type="entry name" value="Polyketide_Oxido-like"/>
</dbReference>
<dbReference type="Gene3D" id="3.40.50.720">
    <property type="entry name" value="NAD(P)-binding Rossmann-like Domain"/>
    <property type="match status" value="1"/>
</dbReference>
<name>A0A0G3H925_9CORY</name>
<evidence type="ECO:0000259" key="1">
    <source>
        <dbReference type="Pfam" id="PF13460"/>
    </source>
</evidence>
<dbReference type="SUPFAM" id="SSF51735">
    <property type="entry name" value="NAD(P)-binding Rossmann-fold domains"/>
    <property type="match status" value="1"/>
</dbReference>
<protein>
    <submittedName>
        <fullName evidence="2">Putative NADH-flavin reductase</fullName>
    </submittedName>
</protein>
<dbReference type="GO" id="GO:0016646">
    <property type="term" value="F:oxidoreductase activity, acting on the CH-NH group of donors, NAD or NADP as acceptor"/>
    <property type="evidence" value="ECO:0007669"/>
    <property type="project" value="TreeGrafter"/>
</dbReference>
<dbReference type="RefSeq" id="WP_047252740.1">
    <property type="nucleotide sequence ID" value="NZ_CP011545.1"/>
</dbReference>
<dbReference type="Pfam" id="PF13460">
    <property type="entry name" value="NAD_binding_10"/>
    <property type="match status" value="1"/>
</dbReference>
<dbReference type="Proteomes" id="UP000035540">
    <property type="component" value="Chromosome"/>
</dbReference>
<keyword evidence="3" id="KW-1185">Reference proteome</keyword>
<reference evidence="2 3" key="1">
    <citation type="journal article" date="2015" name="Genome Announc.">
        <title>Complete Genome Sequence of the Type Strain Corynebacterium testudinoris DSM 44614, Recovered from Necrotic Lesions in the Mouth of a Tortoise.</title>
        <authorList>
            <person name="Ruckert C."/>
            <person name="Kriete M."/>
            <person name="Jaenicke S."/>
            <person name="Winkler A."/>
            <person name="Tauch A."/>
        </authorList>
    </citation>
    <scope>NUCLEOTIDE SEQUENCE [LARGE SCALE GENOMIC DNA]</scope>
    <source>
        <strain evidence="2 3">DSM 44614</strain>
    </source>
</reference>
<dbReference type="PANTHER" id="PTHR43355:SF2">
    <property type="entry name" value="FLAVIN REDUCTASE (NADPH)"/>
    <property type="match status" value="1"/>
</dbReference>
<evidence type="ECO:0000313" key="3">
    <source>
        <dbReference type="Proteomes" id="UP000035540"/>
    </source>
</evidence>
<accession>A0A0G3H925</accession>
<organism evidence="2 3">
    <name type="scientific">Corynebacterium testudinoris</name>
    <dbReference type="NCBI Taxonomy" id="136857"/>
    <lineage>
        <taxon>Bacteria</taxon>
        <taxon>Bacillati</taxon>
        <taxon>Actinomycetota</taxon>
        <taxon>Actinomycetes</taxon>
        <taxon>Mycobacteriales</taxon>
        <taxon>Corynebacteriaceae</taxon>
        <taxon>Corynebacterium</taxon>
    </lineage>
</organism>
<dbReference type="AlphaFoldDB" id="A0A0G3H925"/>
<gene>
    <name evidence="2" type="ORF">CTEST_04605</name>
</gene>
<dbReference type="OrthoDB" id="3191258at2"/>
<dbReference type="EMBL" id="CP011545">
    <property type="protein sequence ID" value="AKK08368.1"/>
    <property type="molecule type" value="Genomic_DNA"/>
</dbReference>
<reference evidence="3" key="2">
    <citation type="submission" date="2015-05" db="EMBL/GenBank/DDBJ databases">
        <title>Complete genome sequence of Corynebacterium testudinoris DSM 44614, recovered from necrotic lesions in the mouth of a tortoise.</title>
        <authorList>
            <person name="Ruckert C."/>
            <person name="Albersmeier A."/>
            <person name="Winkler A."/>
            <person name="Tauch A."/>
        </authorList>
    </citation>
    <scope>NUCLEOTIDE SEQUENCE [LARGE SCALE GENOMIC DNA]</scope>
    <source>
        <strain evidence="3">DSM 44614</strain>
    </source>
</reference>
<dbReference type="InterPro" id="IPR016040">
    <property type="entry name" value="NAD(P)-bd_dom"/>
</dbReference>
<dbReference type="PATRIC" id="fig|136857.5.peg.913"/>
<evidence type="ECO:0000313" key="2">
    <source>
        <dbReference type="EMBL" id="AKK08368.1"/>
    </source>
</evidence>
<feature type="domain" description="NAD(P)-binding" evidence="1">
    <location>
        <begin position="8"/>
        <end position="203"/>
    </location>
</feature>
<dbReference type="KEGG" id="cted:CTEST_04605"/>
<dbReference type="PANTHER" id="PTHR43355">
    <property type="entry name" value="FLAVIN REDUCTASE (NADPH)"/>
    <property type="match status" value="1"/>
</dbReference>
<dbReference type="InterPro" id="IPR036291">
    <property type="entry name" value="NAD(P)-bd_dom_sf"/>
</dbReference>
<sequence length="214" mass="22041">MARIIVVGGTGYAGGNIVREAAQRGHEVTALSRTAPADKTPGVTYVEVDVLDSAALAAALEGADVIVGALSPRGALEGKLEGVSKEVADFATKSGTRLGVIGGAGSLLVAPGGPTVASGEGFPAEIKPEADEMARILDDLRASDEALDWFYVSPAGSFGPWFPGEHTGTFRIGGDVLMVDAEGKSEISGADFAQAVVDEIEQPAHRRERFSVAY</sequence>
<proteinExistence type="predicted"/>
<dbReference type="STRING" id="136857.CTEST_04605"/>